<protein>
    <recommendedName>
        <fullName evidence="6">Fibronectin type-III domain-containing protein</fullName>
    </recommendedName>
</protein>
<feature type="region of interest" description="Disordered" evidence="3">
    <location>
        <begin position="464"/>
        <end position="541"/>
    </location>
</feature>
<evidence type="ECO:0008006" key="6">
    <source>
        <dbReference type="Google" id="ProtNLM"/>
    </source>
</evidence>
<feature type="compositionally biased region" description="Polar residues" evidence="3">
    <location>
        <begin position="531"/>
        <end position="541"/>
    </location>
</feature>
<dbReference type="OrthoDB" id="5954088at2759"/>
<keyword evidence="5" id="KW-1185">Reference proteome</keyword>
<dbReference type="STRING" id="2018661.A0A2A2J4H7"/>
<organism evidence="4 5">
    <name type="scientific">Diploscapter pachys</name>
    <dbReference type="NCBI Taxonomy" id="2018661"/>
    <lineage>
        <taxon>Eukaryota</taxon>
        <taxon>Metazoa</taxon>
        <taxon>Ecdysozoa</taxon>
        <taxon>Nematoda</taxon>
        <taxon>Chromadorea</taxon>
        <taxon>Rhabditida</taxon>
        <taxon>Rhabditina</taxon>
        <taxon>Rhabditomorpha</taxon>
        <taxon>Rhabditoidea</taxon>
        <taxon>Rhabditidae</taxon>
        <taxon>Diploscapter</taxon>
    </lineage>
</organism>
<dbReference type="SUPFAM" id="SSF52058">
    <property type="entry name" value="L domain-like"/>
    <property type="match status" value="1"/>
</dbReference>
<sequence>MSHLVLYCSPRNISGAIVIGVPRFEVIELCRVVNVPKSHSFKQRNWSKMDGKESEDEQSEPREQAEQQVVEVEVDTEILQGSEPPTSPEQERPDHDSSQLGTEMSSPAFQEVNSSRSSAREGMNSTAIISDDGCLDLSEQDLVRLNKQFKEEYRSAKKLDLRSNRFKMLSGMDMFRHLTELDASQNELVKLTSLLPLSGRLTRLTLNNNKIADVKDLGHFPALQHVSLRNNQIESLPSLSSKQLQYLELADNLIEVPPNVFNCTNLQYLGLSRNQIASLENAKTSLPRDLKSLALDVNQIADLTQFVCLEGIKLVELSVETNPCFSIDASFNYRPFFACLLTESLEVLDKTVLSEEEQLKGEFLLIQGKIRKLKIGQHKELHDYLTSVCPLSTSTRLSDVLNESVQKALQARTDVFRGHNSSMSVSDLDMDENSSKASENVSLYSPYSNWRAQLNPTHRLIAEKENQTPATRSRSSSLGSPLVKSAKFSPRSPFKPSPQNSRYLRRTSTMDSTQSEASTSTVIISSTNTIRPPSQETIPTMSSAQLPGTVLFDEDFEEPDNAQRQTTLRVIPVVRDKTWGKSHGVEDQLREEIRVLREEVRTLKIEHEKNVEINEPTAMIIDHLVKSMEELRNEVQINRSVMPIPLKLRAKPSGTSPGIFEISWTMPVVSCYNAIVDGRMLGPVQALDNSFIIQDLTAGIHNIQIQPVGLNGEVGDVSEPITIEVEQIAEEEEDKMSSDNGETD</sequence>
<evidence type="ECO:0000313" key="5">
    <source>
        <dbReference type="Proteomes" id="UP000218231"/>
    </source>
</evidence>
<dbReference type="Proteomes" id="UP000218231">
    <property type="component" value="Unassembled WGS sequence"/>
</dbReference>
<feature type="compositionally biased region" description="Polar residues" evidence="3">
    <location>
        <begin position="98"/>
        <end position="122"/>
    </location>
</feature>
<feature type="compositionally biased region" description="Polar residues" evidence="3">
    <location>
        <begin position="467"/>
        <end position="479"/>
    </location>
</feature>
<accession>A0A2A2J4H7</accession>
<keyword evidence="1" id="KW-0433">Leucine-rich repeat</keyword>
<evidence type="ECO:0000256" key="3">
    <source>
        <dbReference type="SAM" id="MobiDB-lite"/>
    </source>
</evidence>
<feature type="region of interest" description="Disordered" evidence="3">
    <location>
        <begin position="41"/>
        <end position="122"/>
    </location>
</feature>
<name>A0A2A2J4H7_9BILA</name>
<reference evidence="4 5" key="1">
    <citation type="journal article" date="2017" name="Curr. Biol.">
        <title>Genome architecture and evolution of a unichromosomal asexual nematode.</title>
        <authorList>
            <person name="Fradin H."/>
            <person name="Zegar C."/>
            <person name="Gutwein M."/>
            <person name="Lucas J."/>
            <person name="Kovtun M."/>
            <person name="Corcoran D."/>
            <person name="Baugh L.R."/>
            <person name="Kiontke K."/>
            <person name="Gunsalus K."/>
            <person name="Fitch D.H."/>
            <person name="Piano F."/>
        </authorList>
    </citation>
    <scope>NUCLEOTIDE SEQUENCE [LARGE SCALE GENOMIC DNA]</scope>
    <source>
        <strain evidence="4">PF1309</strain>
    </source>
</reference>
<proteinExistence type="predicted"/>
<gene>
    <name evidence="4" type="ORF">WR25_00199</name>
</gene>
<evidence type="ECO:0000256" key="1">
    <source>
        <dbReference type="ARBA" id="ARBA00022614"/>
    </source>
</evidence>
<keyword evidence="2" id="KW-0677">Repeat</keyword>
<comment type="caution">
    <text evidence="4">The sequence shown here is derived from an EMBL/GenBank/DDBJ whole genome shotgun (WGS) entry which is preliminary data.</text>
</comment>
<dbReference type="InterPro" id="IPR032675">
    <property type="entry name" value="LRR_dom_sf"/>
</dbReference>
<dbReference type="AlphaFoldDB" id="A0A2A2J4H7"/>
<dbReference type="Pfam" id="PF12799">
    <property type="entry name" value="LRR_4"/>
    <property type="match status" value="1"/>
</dbReference>
<dbReference type="PANTHER" id="PTHR18849:SF0">
    <property type="entry name" value="CILIA- AND FLAGELLA-ASSOCIATED PROTEIN 410-RELATED"/>
    <property type="match status" value="1"/>
</dbReference>
<dbReference type="InterPro" id="IPR025875">
    <property type="entry name" value="Leu-rich_rpt_4"/>
</dbReference>
<feature type="compositionally biased region" description="Polar residues" evidence="3">
    <location>
        <begin position="499"/>
        <end position="517"/>
    </location>
</feature>
<feature type="region of interest" description="Disordered" evidence="3">
    <location>
        <begin position="420"/>
        <end position="440"/>
    </location>
</feature>
<feature type="compositionally biased region" description="Low complexity" evidence="3">
    <location>
        <begin position="484"/>
        <end position="498"/>
    </location>
</feature>
<dbReference type="Gene3D" id="3.80.10.10">
    <property type="entry name" value="Ribonuclease Inhibitor"/>
    <property type="match status" value="2"/>
</dbReference>
<evidence type="ECO:0000256" key="2">
    <source>
        <dbReference type="ARBA" id="ARBA00022737"/>
    </source>
</evidence>
<feature type="compositionally biased region" description="Low complexity" evidence="3">
    <location>
        <begin position="518"/>
        <end position="530"/>
    </location>
</feature>
<evidence type="ECO:0000313" key="4">
    <source>
        <dbReference type="EMBL" id="PAV56483.1"/>
    </source>
</evidence>
<dbReference type="EMBL" id="LIAE01010699">
    <property type="protein sequence ID" value="PAV56483.1"/>
    <property type="molecule type" value="Genomic_DNA"/>
</dbReference>
<dbReference type="InterPro" id="IPR001611">
    <property type="entry name" value="Leu-rich_rpt"/>
</dbReference>
<dbReference type="PROSITE" id="PS51450">
    <property type="entry name" value="LRR"/>
    <property type="match status" value="4"/>
</dbReference>
<dbReference type="PANTHER" id="PTHR18849">
    <property type="entry name" value="LEUCINE RICH REPEAT PROTEIN"/>
    <property type="match status" value="1"/>
</dbReference>